<keyword evidence="2" id="KW-1185">Reference proteome</keyword>
<dbReference type="Proteomes" id="UP001152888">
    <property type="component" value="Unassembled WGS sequence"/>
</dbReference>
<name>A0A9P0Q4I6_ACAOB</name>
<gene>
    <name evidence="1" type="ORF">ACAOBT_LOCUS28815</name>
</gene>
<proteinExistence type="predicted"/>
<protein>
    <submittedName>
        <fullName evidence="1">Uncharacterized protein</fullName>
    </submittedName>
</protein>
<evidence type="ECO:0000313" key="1">
    <source>
        <dbReference type="EMBL" id="CAH2005915.1"/>
    </source>
</evidence>
<organism evidence="1 2">
    <name type="scientific">Acanthoscelides obtectus</name>
    <name type="common">Bean weevil</name>
    <name type="synonym">Bruchus obtectus</name>
    <dbReference type="NCBI Taxonomy" id="200917"/>
    <lineage>
        <taxon>Eukaryota</taxon>
        <taxon>Metazoa</taxon>
        <taxon>Ecdysozoa</taxon>
        <taxon>Arthropoda</taxon>
        <taxon>Hexapoda</taxon>
        <taxon>Insecta</taxon>
        <taxon>Pterygota</taxon>
        <taxon>Neoptera</taxon>
        <taxon>Endopterygota</taxon>
        <taxon>Coleoptera</taxon>
        <taxon>Polyphaga</taxon>
        <taxon>Cucujiformia</taxon>
        <taxon>Chrysomeloidea</taxon>
        <taxon>Chrysomelidae</taxon>
        <taxon>Bruchinae</taxon>
        <taxon>Bruchini</taxon>
        <taxon>Acanthoscelides</taxon>
    </lineage>
</organism>
<sequence length="39" mass="4337">MTDADMDTEILIEEAHILSLGAEEEICIEPAAKEFHAIH</sequence>
<evidence type="ECO:0000313" key="2">
    <source>
        <dbReference type="Proteomes" id="UP001152888"/>
    </source>
</evidence>
<accession>A0A9P0Q4I6</accession>
<dbReference type="AlphaFoldDB" id="A0A9P0Q4I6"/>
<comment type="caution">
    <text evidence="1">The sequence shown here is derived from an EMBL/GenBank/DDBJ whole genome shotgun (WGS) entry which is preliminary data.</text>
</comment>
<reference evidence="1" key="1">
    <citation type="submission" date="2022-03" db="EMBL/GenBank/DDBJ databases">
        <authorList>
            <person name="Sayadi A."/>
        </authorList>
    </citation>
    <scope>NUCLEOTIDE SEQUENCE</scope>
</reference>
<dbReference type="EMBL" id="CAKOFQ010007663">
    <property type="protein sequence ID" value="CAH2005915.1"/>
    <property type="molecule type" value="Genomic_DNA"/>
</dbReference>